<dbReference type="PANTHER" id="PTHR21461">
    <property type="entry name" value="GLYCOSYLTRANSFERASE FAMILY 92 PROTEIN"/>
    <property type="match status" value="1"/>
</dbReference>
<dbReference type="EC" id="2.4.1.-" evidence="8"/>
<keyword evidence="3 8" id="KW-0328">Glycosyltransferase</keyword>
<keyword evidence="5 8" id="KW-0812">Transmembrane</keyword>
<dbReference type="GO" id="GO:0016757">
    <property type="term" value="F:glycosyltransferase activity"/>
    <property type="evidence" value="ECO:0000318"/>
    <property type="project" value="GO_Central"/>
</dbReference>
<accession>A0A2A6B2Y1</accession>
<accession>A0A8R1Z0L7</accession>
<keyword evidence="4 8" id="KW-0808">Transferase</keyword>
<gene>
    <name evidence="9" type="primary">WBGene00281407</name>
</gene>
<comment type="subcellular location">
    <subcellularLocation>
        <location evidence="1">Membrane</location>
        <topology evidence="1">Single-pass membrane protein</topology>
    </subcellularLocation>
</comment>
<sequence>FTFTSWLICLGLFIFRKILRFSHALVGFGLLFVPICFMRSEFDQLFRVRGSPPLSGIYVYNAFRISDTEIRLFFMHSTDEMQKLQFLDTDGWKSVEITCVCPLSTLISQCSVEAHLGIIRANSSSSLTLRAPRSTVEREIDVIDVRPKHEMENREYPYDHKLGVCVQPVYYHADWPVFIQFFEYWMAAGATKFYIYLHSATPQVRKVLHYYSKLLGAGLEIIPWSDLPVSPKDRGDFSRDPNTRVFRAGAYAAINDCLLRSRWNVKFLAMLDVDEIILADSPGSLARRLEKVSNSNPFAATFSLEWRYGVVEMRNNMRIRTPRNLSFDLLNDVKVLPIDNVMFDYGRLRKIIQRPERNPTTYETAEVNSSVLSVLHLRRFNSRRSTSAIDNSTPANIDHGIINKITANFRNRSGLLDIDMGYWWRTAEQTMSELEACRKHPFNLGTRIGKGHCRSLANCEPTLSSGEAFVKEPSVWTNVASREKFIHYVV</sequence>
<dbReference type="Proteomes" id="UP000005239">
    <property type="component" value="Unassembled WGS sequence"/>
</dbReference>
<reference evidence="9" key="2">
    <citation type="submission" date="2022-06" db="UniProtKB">
        <authorList>
            <consortium name="EnsemblMetazoa"/>
        </authorList>
    </citation>
    <scope>IDENTIFICATION</scope>
    <source>
        <strain evidence="9">PS312</strain>
    </source>
</reference>
<evidence type="ECO:0000256" key="2">
    <source>
        <dbReference type="ARBA" id="ARBA00007647"/>
    </source>
</evidence>
<keyword evidence="7 8" id="KW-0472">Membrane</keyword>
<name>A0A2A6B2Y1_PRIPA</name>
<proteinExistence type="inferred from homology"/>
<reference evidence="10" key="1">
    <citation type="journal article" date="2008" name="Nat. Genet.">
        <title>The Pristionchus pacificus genome provides a unique perspective on nematode lifestyle and parasitism.</title>
        <authorList>
            <person name="Dieterich C."/>
            <person name="Clifton S.W."/>
            <person name="Schuster L.N."/>
            <person name="Chinwalla A."/>
            <person name="Delehaunty K."/>
            <person name="Dinkelacker I."/>
            <person name="Fulton L."/>
            <person name="Fulton R."/>
            <person name="Godfrey J."/>
            <person name="Minx P."/>
            <person name="Mitreva M."/>
            <person name="Roeseler W."/>
            <person name="Tian H."/>
            <person name="Witte H."/>
            <person name="Yang S.P."/>
            <person name="Wilson R.K."/>
            <person name="Sommer R.J."/>
        </authorList>
    </citation>
    <scope>NUCLEOTIDE SEQUENCE [LARGE SCALE GENOMIC DNA]</scope>
    <source>
        <strain evidence="10">PS312</strain>
    </source>
</reference>
<dbReference type="GO" id="GO:0005737">
    <property type="term" value="C:cytoplasm"/>
    <property type="evidence" value="ECO:0000318"/>
    <property type="project" value="GO_Central"/>
</dbReference>
<evidence type="ECO:0000256" key="5">
    <source>
        <dbReference type="ARBA" id="ARBA00022692"/>
    </source>
</evidence>
<evidence type="ECO:0000256" key="8">
    <source>
        <dbReference type="RuleBase" id="RU366017"/>
    </source>
</evidence>
<dbReference type="EnsemblMetazoa" id="PPA43038.1">
    <property type="protein sequence ID" value="PPA43038.1"/>
    <property type="gene ID" value="WBGene00281407"/>
</dbReference>
<feature type="transmembrane region" description="Helical" evidence="8">
    <location>
        <begin position="20"/>
        <end position="37"/>
    </location>
</feature>
<comment type="similarity">
    <text evidence="2 8">Belongs to the glycosyltransferase 92 family.</text>
</comment>
<dbReference type="AlphaFoldDB" id="A0A2A6B2Y1"/>
<evidence type="ECO:0000256" key="6">
    <source>
        <dbReference type="ARBA" id="ARBA00022989"/>
    </source>
</evidence>
<organism evidence="9 10">
    <name type="scientific">Pristionchus pacificus</name>
    <name type="common">Parasitic nematode worm</name>
    <dbReference type="NCBI Taxonomy" id="54126"/>
    <lineage>
        <taxon>Eukaryota</taxon>
        <taxon>Metazoa</taxon>
        <taxon>Ecdysozoa</taxon>
        <taxon>Nematoda</taxon>
        <taxon>Chromadorea</taxon>
        <taxon>Rhabditida</taxon>
        <taxon>Rhabditina</taxon>
        <taxon>Diplogasteromorpha</taxon>
        <taxon>Diplogasteroidea</taxon>
        <taxon>Neodiplogasteridae</taxon>
        <taxon>Pristionchus</taxon>
    </lineage>
</organism>
<dbReference type="GO" id="GO:0016020">
    <property type="term" value="C:membrane"/>
    <property type="evidence" value="ECO:0007669"/>
    <property type="project" value="UniProtKB-SubCell"/>
</dbReference>
<keyword evidence="10" id="KW-1185">Reference proteome</keyword>
<dbReference type="OrthoDB" id="2526284at2759"/>
<evidence type="ECO:0000256" key="7">
    <source>
        <dbReference type="ARBA" id="ARBA00023136"/>
    </source>
</evidence>
<dbReference type="InterPro" id="IPR008166">
    <property type="entry name" value="Glyco_transf_92"/>
</dbReference>
<evidence type="ECO:0000256" key="3">
    <source>
        <dbReference type="ARBA" id="ARBA00022676"/>
    </source>
</evidence>
<keyword evidence="6 8" id="KW-1133">Transmembrane helix</keyword>
<evidence type="ECO:0000256" key="1">
    <source>
        <dbReference type="ARBA" id="ARBA00004167"/>
    </source>
</evidence>
<evidence type="ECO:0000313" key="9">
    <source>
        <dbReference type="EnsemblMetazoa" id="PPA43038.1"/>
    </source>
</evidence>
<dbReference type="PANTHER" id="PTHR21461:SF80">
    <property type="entry name" value="GLYCOSYLTRANSFERASE FAMILY 92 PROTEIN"/>
    <property type="match status" value="1"/>
</dbReference>
<protein>
    <recommendedName>
        <fullName evidence="8">Glycosyltransferase family 92 protein</fullName>
        <ecNumber evidence="8">2.4.1.-</ecNumber>
    </recommendedName>
</protein>
<evidence type="ECO:0000256" key="4">
    <source>
        <dbReference type="ARBA" id="ARBA00022679"/>
    </source>
</evidence>
<evidence type="ECO:0000313" key="10">
    <source>
        <dbReference type="Proteomes" id="UP000005239"/>
    </source>
</evidence>
<dbReference type="Pfam" id="PF01697">
    <property type="entry name" value="Glyco_transf_92"/>
    <property type="match status" value="1"/>
</dbReference>